<reference evidence="3" key="1">
    <citation type="journal article" date="2019" name="Int. J. Syst. Evol. Microbiol.">
        <title>The Global Catalogue of Microorganisms (GCM) 10K type strain sequencing project: providing services to taxonomists for standard genome sequencing and annotation.</title>
        <authorList>
            <consortium name="The Broad Institute Genomics Platform"/>
            <consortium name="The Broad Institute Genome Sequencing Center for Infectious Disease"/>
            <person name="Wu L."/>
            <person name="Ma J."/>
        </authorList>
    </citation>
    <scope>NUCLEOTIDE SEQUENCE [LARGE SCALE GENOMIC DNA]</scope>
    <source>
        <strain evidence="3">JCM 18459</strain>
    </source>
</reference>
<protein>
    <recommendedName>
        <fullName evidence="1">DUF4097 domain-containing protein</fullName>
    </recommendedName>
</protein>
<dbReference type="Pfam" id="PF13349">
    <property type="entry name" value="DUF4097"/>
    <property type="match status" value="1"/>
</dbReference>
<dbReference type="PANTHER" id="PTHR34094">
    <property type="match status" value="1"/>
</dbReference>
<feature type="domain" description="DUF4097" evidence="1">
    <location>
        <begin position="17"/>
        <end position="187"/>
    </location>
</feature>
<proteinExistence type="predicted"/>
<sequence>MADHAEHHFETHQPVELYVESGKGDVEITAAETTETTVEISGTDADDVVVDLAGSRLTVIAPKHRNLLGGDRSLDISVRLPLRSDVETKLGSADLRVDGLVGNLRARSGSGEVTLQHVGGACLVETGSGDTEIERVDGSLRVKSGSGDVEVGHAGAEVTVSTGSGDVALGETGGPTAVKTGSGDLKVGTARTDVGLSTGSGDLEIGSVSAGRVQVKGASGDVRVGVPAGVPVWTDVSTVSGRIHSTLEGAGKPEPGADYVELRVKTVSGDVDLAQV</sequence>
<dbReference type="InterPro" id="IPR025164">
    <property type="entry name" value="Toastrack_DUF4097"/>
</dbReference>
<dbReference type="PANTHER" id="PTHR34094:SF1">
    <property type="entry name" value="PROTEIN FAM185A"/>
    <property type="match status" value="1"/>
</dbReference>
<dbReference type="Proteomes" id="UP001500221">
    <property type="component" value="Unassembled WGS sequence"/>
</dbReference>
<evidence type="ECO:0000259" key="1">
    <source>
        <dbReference type="Pfam" id="PF13349"/>
    </source>
</evidence>
<name>A0ABP9P6V5_9ACTN</name>
<gene>
    <name evidence="2" type="ORF">GCM10023340_02910</name>
</gene>
<dbReference type="RefSeq" id="WP_345453712.1">
    <property type="nucleotide sequence ID" value="NZ_BAABKG010000001.1"/>
</dbReference>
<evidence type="ECO:0000313" key="3">
    <source>
        <dbReference type="Proteomes" id="UP001500221"/>
    </source>
</evidence>
<dbReference type="Gene3D" id="2.160.20.120">
    <property type="match status" value="1"/>
</dbReference>
<comment type="caution">
    <text evidence="2">The sequence shown here is derived from an EMBL/GenBank/DDBJ whole genome shotgun (WGS) entry which is preliminary data.</text>
</comment>
<accession>A0ABP9P6V5</accession>
<keyword evidence="3" id="KW-1185">Reference proteome</keyword>
<evidence type="ECO:0000313" key="2">
    <source>
        <dbReference type="EMBL" id="GAA5141344.1"/>
    </source>
</evidence>
<dbReference type="EMBL" id="BAABKG010000001">
    <property type="protein sequence ID" value="GAA5141344.1"/>
    <property type="molecule type" value="Genomic_DNA"/>
</dbReference>
<organism evidence="2 3">
    <name type="scientific">Nocardioides marinquilinus</name>
    <dbReference type="NCBI Taxonomy" id="1210400"/>
    <lineage>
        <taxon>Bacteria</taxon>
        <taxon>Bacillati</taxon>
        <taxon>Actinomycetota</taxon>
        <taxon>Actinomycetes</taxon>
        <taxon>Propionibacteriales</taxon>
        <taxon>Nocardioidaceae</taxon>
        <taxon>Nocardioides</taxon>
    </lineage>
</organism>